<gene>
    <name evidence="2" type="ORF">D6858_10740</name>
</gene>
<accession>A0A419R0L1</accession>
<dbReference type="AlphaFoldDB" id="A0A419R0L1"/>
<dbReference type="EMBL" id="RAHJ01000019">
    <property type="protein sequence ID" value="RJX66837.1"/>
    <property type="molecule type" value="Genomic_DNA"/>
</dbReference>
<feature type="transmembrane region" description="Helical" evidence="1">
    <location>
        <begin position="95"/>
        <end position="115"/>
    </location>
</feature>
<name>A0A419R0L1_9SPHN</name>
<comment type="caution">
    <text evidence="2">The sequence shown here is derived from an EMBL/GenBank/DDBJ whole genome shotgun (WGS) entry which is preliminary data.</text>
</comment>
<organism evidence="2 3">
    <name type="scientific">Tsuneonella suprasediminis</name>
    <dbReference type="NCBI Taxonomy" id="2306996"/>
    <lineage>
        <taxon>Bacteria</taxon>
        <taxon>Pseudomonadati</taxon>
        <taxon>Pseudomonadota</taxon>
        <taxon>Alphaproteobacteria</taxon>
        <taxon>Sphingomonadales</taxon>
        <taxon>Erythrobacteraceae</taxon>
        <taxon>Tsuneonella</taxon>
    </lineage>
</organism>
<evidence type="ECO:0008006" key="4">
    <source>
        <dbReference type="Google" id="ProtNLM"/>
    </source>
</evidence>
<evidence type="ECO:0000313" key="3">
    <source>
        <dbReference type="Proteomes" id="UP000284322"/>
    </source>
</evidence>
<feature type="transmembrane region" description="Helical" evidence="1">
    <location>
        <begin position="64"/>
        <end position="83"/>
    </location>
</feature>
<keyword evidence="3" id="KW-1185">Reference proteome</keyword>
<dbReference type="RefSeq" id="WP_133305278.1">
    <property type="nucleotide sequence ID" value="NZ_RAHJ01000019.1"/>
</dbReference>
<sequence>MSSNNMHPPRALAWIVRLALLIAVVAIAYLALAPVDLGGRGGNVDHAIAFVTLGFLSRLAFPRWYMIVLLALLALFGGAIEVLQGTMHAGRDMQMVDFKIDVAAALVGLVVGALVNRMLGGWRAGD</sequence>
<dbReference type="Proteomes" id="UP000284322">
    <property type="component" value="Unassembled WGS sequence"/>
</dbReference>
<keyword evidence="1" id="KW-1133">Transmembrane helix</keyword>
<proteinExistence type="predicted"/>
<evidence type="ECO:0000256" key="1">
    <source>
        <dbReference type="SAM" id="Phobius"/>
    </source>
</evidence>
<protein>
    <recommendedName>
        <fullName evidence="4">VanZ like family protein</fullName>
    </recommendedName>
</protein>
<dbReference type="OrthoDB" id="7429094at2"/>
<feature type="transmembrane region" description="Helical" evidence="1">
    <location>
        <begin position="12"/>
        <end position="32"/>
    </location>
</feature>
<keyword evidence="1" id="KW-0472">Membrane</keyword>
<reference evidence="2 3" key="1">
    <citation type="submission" date="2018-09" db="EMBL/GenBank/DDBJ databases">
        <title>Altererythrobacter sp.Ery1 and Ery12, the genome sequencing of novel strains in genus Alterythrobacter.</title>
        <authorList>
            <person name="Cheng H."/>
            <person name="Wu Y.-H."/>
            <person name="Fang C."/>
            <person name="Xu X.-W."/>
        </authorList>
    </citation>
    <scope>NUCLEOTIDE SEQUENCE [LARGE SCALE GENOMIC DNA]</scope>
    <source>
        <strain evidence="2 3">Ery12</strain>
    </source>
</reference>
<keyword evidence="1" id="KW-0812">Transmembrane</keyword>
<evidence type="ECO:0000313" key="2">
    <source>
        <dbReference type="EMBL" id="RJX66837.1"/>
    </source>
</evidence>